<dbReference type="SUPFAM" id="SSF52833">
    <property type="entry name" value="Thioredoxin-like"/>
    <property type="match status" value="1"/>
</dbReference>
<protein>
    <recommendedName>
        <fullName evidence="7">Glutaredoxin</fullName>
    </recommendedName>
</protein>
<dbReference type="GO" id="GO:0015036">
    <property type="term" value="F:disulfide oxidoreductase activity"/>
    <property type="evidence" value="ECO:0007669"/>
    <property type="project" value="InterPro"/>
</dbReference>
<dbReference type="CDD" id="cd03028">
    <property type="entry name" value="GRX_PICOT_like"/>
    <property type="match status" value="1"/>
</dbReference>
<evidence type="ECO:0000313" key="11">
    <source>
        <dbReference type="EMBL" id="ASJ76419.1"/>
    </source>
</evidence>
<dbReference type="PANTHER" id="PTHR10293">
    <property type="entry name" value="GLUTAREDOXIN FAMILY MEMBER"/>
    <property type="match status" value="1"/>
</dbReference>
<feature type="binding site" evidence="8">
    <location>
        <position position="26"/>
    </location>
    <ligand>
        <name>glutathione</name>
        <dbReference type="ChEBI" id="CHEBI:57925"/>
    </ligand>
</feature>
<dbReference type="Proteomes" id="UP000250079">
    <property type="component" value="Chromosome"/>
</dbReference>
<dbReference type="InterPro" id="IPR014434">
    <property type="entry name" value="Monothiol_GRX"/>
</dbReference>
<dbReference type="InterPro" id="IPR002109">
    <property type="entry name" value="Glutaredoxin"/>
</dbReference>
<feature type="binding site" evidence="9">
    <location>
        <position position="34"/>
    </location>
    <ligand>
        <name>[2Fe-2S] cluster</name>
        <dbReference type="ChEBI" id="CHEBI:190135"/>
        <note>ligand shared between dimeric partners</note>
    </ligand>
</feature>
<accession>A0A2Z2NYL8</accession>
<evidence type="ECO:0000256" key="7">
    <source>
        <dbReference type="PIRNR" id="PIRNR005894"/>
    </source>
</evidence>
<evidence type="ECO:0000313" key="12">
    <source>
        <dbReference type="Proteomes" id="UP000250079"/>
    </source>
</evidence>
<keyword evidence="12" id="KW-1185">Reference proteome</keyword>
<feature type="binding site" evidence="8">
    <location>
        <begin position="88"/>
        <end position="89"/>
    </location>
    <ligand>
        <name>glutathione</name>
        <dbReference type="ChEBI" id="CHEBI:57925"/>
    </ligand>
</feature>
<dbReference type="GO" id="GO:0046872">
    <property type="term" value="F:metal ion binding"/>
    <property type="evidence" value="ECO:0007669"/>
    <property type="project" value="UniProtKB-KW"/>
</dbReference>
<sequence length="112" mass="12429">MSDQASDVRTRIEQQISENSIILYMKGTPQLPMCGFSMRTVEALKQCEQEFAFVNIIADPAIRETLPQVSDWPTFPQLYIEGELVGGCDIVMELAESGDLKKMIDKAAAQSA</sequence>
<keyword evidence="4 9" id="KW-0408">Iron</keyword>
<dbReference type="RefSeq" id="WP_088921190.1">
    <property type="nucleotide sequence ID" value="NZ_CP018632.1"/>
</dbReference>
<keyword evidence="2 9" id="KW-0001">2Fe-2S</keyword>
<dbReference type="PANTHER" id="PTHR10293:SF72">
    <property type="entry name" value="MONOTHIOL GLUTAREDOXIN-S14, CHLOROPLASTIC"/>
    <property type="match status" value="1"/>
</dbReference>
<evidence type="ECO:0000256" key="1">
    <source>
        <dbReference type="ARBA" id="ARBA00009630"/>
    </source>
</evidence>
<evidence type="ECO:0000256" key="9">
    <source>
        <dbReference type="PIRSR" id="PIRSR005894-2"/>
    </source>
</evidence>
<dbReference type="GO" id="GO:0051537">
    <property type="term" value="F:2 iron, 2 sulfur cluster binding"/>
    <property type="evidence" value="ECO:0007669"/>
    <property type="project" value="UniProtKB-KW"/>
</dbReference>
<evidence type="ECO:0000256" key="2">
    <source>
        <dbReference type="ARBA" id="ARBA00022714"/>
    </source>
</evidence>
<proteinExistence type="inferred from homology"/>
<evidence type="ECO:0000256" key="6">
    <source>
        <dbReference type="ARBA" id="ARBA00023284"/>
    </source>
</evidence>
<keyword evidence="3 9" id="KW-0479">Metal-binding</keyword>
<reference evidence="11 12" key="1">
    <citation type="submission" date="2016-12" db="EMBL/GenBank/DDBJ databases">
        <authorList>
            <person name="Song W.-J."/>
            <person name="Kurnit D.M."/>
        </authorList>
    </citation>
    <scope>NUCLEOTIDE SEQUENCE [LARGE SCALE GENOMIC DNA]</scope>
    <source>
        <strain evidence="11 12">IMCC3135</strain>
    </source>
</reference>
<dbReference type="OrthoDB" id="9804115at2"/>
<dbReference type="Pfam" id="PF00462">
    <property type="entry name" value="Glutaredoxin"/>
    <property type="match status" value="1"/>
</dbReference>
<dbReference type="PROSITE" id="PS51354">
    <property type="entry name" value="GLUTAREDOXIN_2"/>
    <property type="match status" value="1"/>
</dbReference>
<dbReference type="InterPro" id="IPR033658">
    <property type="entry name" value="GRX_PICOT-like"/>
</dbReference>
<evidence type="ECO:0000259" key="10">
    <source>
        <dbReference type="Pfam" id="PF00462"/>
    </source>
</evidence>
<dbReference type="Gene3D" id="3.40.30.10">
    <property type="entry name" value="Glutaredoxin"/>
    <property type="match status" value="1"/>
</dbReference>
<evidence type="ECO:0000256" key="4">
    <source>
        <dbReference type="ARBA" id="ARBA00023004"/>
    </source>
</evidence>
<feature type="domain" description="Glutaredoxin" evidence="10">
    <location>
        <begin position="21"/>
        <end position="85"/>
    </location>
</feature>
<gene>
    <name evidence="11" type="primary">grxD</name>
    <name evidence="11" type="ORF">IMCC3135_31860</name>
</gene>
<feature type="binding site" evidence="8">
    <location>
        <position position="63"/>
    </location>
    <ligand>
        <name>glutathione</name>
        <dbReference type="ChEBI" id="CHEBI:57925"/>
    </ligand>
</feature>
<dbReference type="InterPro" id="IPR004480">
    <property type="entry name" value="Monothiol_GRX-rel"/>
</dbReference>
<dbReference type="InterPro" id="IPR036249">
    <property type="entry name" value="Thioredoxin-like_sf"/>
</dbReference>
<organism evidence="11 12">
    <name type="scientific">Granulosicoccus antarcticus IMCC3135</name>
    <dbReference type="NCBI Taxonomy" id="1192854"/>
    <lineage>
        <taxon>Bacteria</taxon>
        <taxon>Pseudomonadati</taxon>
        <taxon>Pseudomonadota</taxon>
        <taxon>Gammaproteobacteria</taxon>
        <taxon>Chromatiales</taxon>
        <taxon>Granulosicoccaceae</taxon>
        <taxon>Granulosicoccus</taxon>
    </lineage>
</organism>
<dbReference type="NCBIfam" id="TIGR00365">
    <property type="entry name" value="Grx4 family monothiol glutaredoxin"/>
    <property type="match status" value="1"/>
</dbReference>
<dbReference type="EMBL" id="CP018632">
    <property type="protein sequence ID" value="ASJ76419.1"/>
    <property type="molecule type" value="Genomic_DNA"/>
</dbReference>
<dbReference type="KEGG" id="gai:IMCC3135_31860"/>
<evidence type="ECO:0000256" key="5">
    <source>
        <dbReference type="ARBA" id="ARBA00023014"/>
    </source>
</evidence>
<comment type="similarity">
    <text evidence="1 7">Belongs to the glutaredoxin family. Monothiol subfamily.</text>
</comment>
<dbReference type="AlphaFoldDB" id="A0A2Z2NYL8"/>
<evidence type="ECO:0000256" key="3">
    <source>
        <dbReference type="ARBA" id="ARBA00022723"/>
    </source>
</evidence>
<name>A0A2Z2NYL8_9GAMM</name>
<dbReference type="PIRSF" id="PIRSF005894">
    <property type="entry name" value="Monothiol_GRX"/>
    <property type="match status" value="1"/>
</dbReference>
<feature type="binding site" evidence="8">
    <location>
        <position position="75"/>
    </location>
    <ligand>
        <name>glutathione</name>
        <dbReference type="ChEBI" id="CHEBI:57925"/>
    </ligand>
</feature>
<keyword evidence="5 9" id="KW-0411">Iron-sulfur</keyword>
<keyword evidence="6" id="KW-0676">Redox-active center</keyword>
<evidence type="ECO:0000256" key="8">
    <source>
        <dbReference type="PIRSR" id="PIRSR005894-1"/>
    </source>
</evidence>